<dbReference type="AlphaFoldDB" id="A0A0E9XHD7"/>
<accession>A0A0E9XHD7</accession>
<name>A0A0E9XHD7_ANGAN</name>
<reference evidence="2" key="1">
    <citation type="submission" date="2014-11" db="EMBL/GenBank/DDBJ databases">
        <authorList>
            <person name="Amaro Gonzalez C."/>
        </authorList>
    </citation>
    <scope>NUCLEOTIDE SEQUENCE</scope>
</reference>
<protein>
    <submittedName>
        <fullName evidence="2">Uncharacterized protein</fullName>
    </submittedName>
</protein>
<reference evidence="2" key="2">
    <citation type="journal article" date="2015" name="Fish Shellfish Immunol.">
        <title>Early steps in the European eel (Anguilla anguilla)-Vibrio vulnificus interaction in the gills: Role of the RtxA13 toxin.</title>
        <authorList>
            <person name="Callol A."/>
            <person name="Pajuelo D."/>
            <person name="Ebbesson L."/>
            <person name="Teles M."/>
            <person name="MacKenzie S."/>
            <person name="Amaro C."/>
        </authorList>
    </citation>
    <scope>NUCLEOTIDE SEQUENCE</scope>
</reference>
<evidence type="ECO:0000256" key="1">
    <source>
        <dbReference type="SAM" id="Phobius"/>
    </source>
</evidence>
<keyword evidence="1" id="KW-1133">Transmembrane helix</keyword>
<keyword evidence="1" id="KW-0812">Transmembrane</keyword>
<proteinExistence type="predicted"/>
<dbReference type="EMBL" id="GBXM01007464">
    <property type="protein sequence ID" value="JAI01114.1"/>
    <property type="molecule type" value="Transcribed_RNA"/>
</dbReference>
<feature type="transmembrane region" description="Helical" evidence="1">
    <location>
        <begin position="66"/>
        <end position="87"/>
    </location>
</feature>
<sequence length="91" mass="10384">MLCSGYISQTLKMAPFQCRGLIEESIALSYTIEFHAVHSFLHLSLANLLCHYPKQTYPLLISLDSVSSMLLIVHYLYLYSIIWSLIISKST</sequence>
<evidence type="ECO:0000313" key="2">
    <source>
        <dbReference type="EMBL" id="JAI01114.1"/>
    </source>
</evidence>
<keyword evidence="1" id="KW-0472">Membrane</keyword>
<organism evidence="2">
    <name type="scientific">Anguilla anguilla</name>
    <name type="common">European freshwater eel</name>
    <name type="synonym">Muraena anguilla</name>
    <dbReference type="NCBI Taxonomy" id="7936"/>
    <lineage>
        <taxon>Eukaryota</taxon>
        <taxon>Metazoa</taxon>
        <taxon>Chordata</taxon>
        <taxon>Craniata</taxon>
        <taxon>Vertebrata</taxon>
        <taxon>Euteleostomi</taxon>
        <taxon>Actinopterygii</taxon>
        <taxon>Neopterygii</taxon>
        <taxon>Teleostei</taxon>
        <taxon>Anguilliformes</taxon>
        <taxon>Anguillidae</taxon>
        <taxon>Anguilla</taxon>
    </lineage>
</organism>